<dbReference type="Pfam" id="PF00085">
    <property type="entry name" value="Thioredoxin"/>
    <property type="match status" value="1"/>
</dbReference>
<proteinExistence type="predicted"/>
<gene>
    <name evidence="2" type="ORF">NDR89_03960</name>
</gene>
<evidence type="ECO:0000313" key="3">
    <source>
        <dbReference type="Proteomes" id="UP001056648"/>
    </source>
</evidence>
<name>A0ABY4VLU5_9BURK</name>
<organism evidence="2 3">
    <name type="scientific">Cupriavidus gilardii</name>
    <dbReference type="NCBI Taxonomy" id="82541"/>
    <lineage>
        <taxon>Bacteria</taxon>
        <taxon>Pseudomonadati</taxon>
        <taxon>Pseudomonadota</taxon>
        <taxon>Betaproteobacteria</taxon>
        <taxon>Burkholderiales</taxon>
        <taxon>Burkholderiaceae</taxon>
        <taxon>Cupriavidus</taxon>
    </lineage>
</organism>
<reference evidence="2" key="1">
    <citation type="submission" date="2022-06" db="EMBL/GenBank/DDBJ databases">
        <title>Complete genome sequence and characterization of Cupriavidus gilardii QJ1 isolated from contaminating cells.</title>
        <authorList>
            <person name="Qi J."/>
        </authorList>
    </citation>
    <scope>NUCLEOTIDE SEQUENCE</scope>
    <source>
        <strain evidence="2">QJ1</strain>
    </source>
</reference>
<keyword evidence="3" id="KW-1185">Reference proteome</keyword>
<dbReference type="SUPFAM" id="SSF52833">
    <property type="entry name" value="Thioredoxin-like"/>
    <property type="match status" value="1"/>
</dbReference>
<dbReference type="InterPro" id="IPR036249">
    <property type="entry name" value="Thioredoxin-like_sf"/>
</dbReference>
<dbReference type="PROSITE" id="PS51352">
    <property type="entry name" value="THIOREDOXIN_2"/>
    <property type="match status" value="1"/>
</dbReference>
<dbReference type="InterPro" id="IPR013766">
    <property type="entry name" value="Thioredoxin_domain"/>
</dbReference>
<sequence>MAMSETYMAIEPPREDIDALPGAAVLEFGAPWCGYCMRAQAPIASAFSRHQQVRHIKVEDGSGRPLGRSFRIKLWPTLVFLRDGKEVARLVRPTDADEIEKAMRQIDRMAGDEAAAA</sequence>
<dbReference type="RefSeq" id="WP_006580000.1">
    <property type="nucleotide sequence ID" value="NZ_BAAAEB010000025.1"/>
</dbReference>
<accession>A0ABY4VLU5</accession>
<evidence type="ECO:0000259" key="1">
    <source>
        <dbReference type="PROSITE" id="PS51352"/>
    </source>
</evidence>
<evidence type="ECO:0000313" key="2">
    <source>
        <dbReference type="EMBL" id="USE78197.1"/>
    </source>
</evidence>
<dbReference type="Proteomes" id="UP001056648">
    <property type="component" value="Chromosome 1"/>
</dbReference>
<protein>
    <submittedName>
        <fullName evidence="2">Thioredoxin family protein</fullName>
    </submittedName>
</protein>
<dbReference type="Gene3D" id="3.40.30.10">
    <property type="entry name" value="Glutaredoxin"/>
    <property type="match status" value="1"/>
</dbReference>
<dbReference type="EMBL" id="CP098735">
    <property type="protein sequence ID" value="USE78197.1"/>
    <property type="molecule type" value="Genomic_DNA"/>
</dbReference>
<dbReference type="CDD" id="cd02947">
    <property type="entry name" value="TRX_family"/>
    <property type="match status" value="1"/>
</dbReference>
<feature type="domain" description="Thioredoxin" evidence="1">
    <location>
        <begin position="1"/>
        <end position="108"/>
    </location>
</feature>